<accession>I3TG50</accession>
<dbReference type="InParanoid" id="I3TG50"/>
<name>I3TG50_THEC1</name>
<gene>
    <name evidence="1" type="ordered locus">TCELL_1316</name>
</gene>
<evidence type="ECO:0000313" key="1">
    <source>
        <dbReference type="EMBL" id="AFK51738.1"/>
    </source>
</evidence>
<keyword evidence="2" id="KW-1185">Reference proteome</keyword>
<reference evidence="1 2" key="1">
    <citation type="journal article" date="2012" name="J. Bacteriol.">
        <title>Complete genome sequence of the hyperthermophilic cellulolytic Crenarchaeon 'Thermogladius cellulolyticus' 1633.</title>
        <authorList>
            <person name="Mardanov A.V."/>
            <person name="Kochetkova T.V."/>
            <person name="Beletsky A.V."/>
            <person name="Bonch-Osmolovskaya E.A."/>
            <person name="Ravin N.V."/>
            <person name="Skryabin K.G."/>
        </authorList>
    </citation>
    <scope>NUCLEOTIDE SEQUENCE [LARGE SCALE GENOMIC DNA]</scope>
    <source>
        <strain evidence="2">DSM 22663 / VKM B-2946 / 1633</strain>
    </source>
</reference>
<dbReference type="EMBL" id="CP003531">
    <property type="protein sequence ID" value="AFK51738.1"/>
    <property type="molecule type" value="Genomic_DNA"/>
</dbReference>
<proteinExistence type="predicted"/>
<dbReference type="STRING" id="1184251.TCELL_1316"/>
<organism evidence="1 2">
    <name type="scientific">Thermogladius calderae (strain DSM 22663 / VKM B-2946 / 1633)</name>
    <dbReference type="NCBI Taxonomy" id="1184251"/>
    <lineage>
        <taxon>Archaea</taxon>
        <taxon>Thermoproteota</taxon>
        <taxon>Thermoprotei</taxon>
        <taxon>Desulfurococcales</taxon>
        <taxon>Desulfurococcaceae</taxon>
        <taxon>Thermogladius</taxon>
    </lineage>
</organism>
<dbReference type="AlphaFoldDB" id="I3TG50"/>
<dbReference type="Proteomes" id="UP000005270">
    <property type="component" value="Chromosome"/>
</dbReference>
<evidence type="ECO:0000313" key="2">
    <source>
        <dbReference type="Proteomes" id="UP000005270"/>
    </source>
</evidence>
<protein>
    <submittedName>
        <fullName evidence="1">Uncharacterized protein</fullName>
    </submittedName>
</protein>
<dbReference type="HOGENOM" id="CLU_2127727_0_0_2"/>
<dbReference type="eggNOG" id="arCOG08853">
    <property type="taxonomic scope" value="Archaea"/>
</dbReference>
<dbReference type="KEGG" id="thg:TCELL_1316"/>
<sequence length="107" mass="11894">MFSEIAQVVGAEVASTLELGEPIEGEDAWLVLDYLLENKPVEVVDEEEVVEGGECYHVALVVEGSYLFYLLKMGRVSRCVLIEVGKNRVESLLDEVFRRLGKCGEEG</sequence>